<feature type="domain" description="AAA" evidence="5">
    <location>
        <begin position="3"/>
        <end position="183"/>
    </location>
</feature>
<evidence type="ECO:0000259" key="5">
    <source>
        <dbReference type="Pfam" id="PF13614"/>
    </source>
</evidence>
<protein>
    <recommendedName>
        <fullName evidence="4">Sporulation initiation inhibitor protein Soj</fullName>
    </recommendedName>
</protein>
<evidence type="ECO:0000313" key="6">
    <source>
        <dbReference type="EMBL" id="GEL29281.1"/>
    </source>
</evidence>
<sequence length="262" mass="28866">MTTTITVTNQKGGTGKTSTSLFLAYGLADRGYKVLLVDLDAQADASYSTNLKYDPKETTFELLLQDIDIKDAIVHADMPDAKGSLDLVPASPNLATLDVQIARKQLIDTQYNLNDALKDVKENYDFIILDTPPALSIAVLNALTASDYVIVPTQADIYSLKGLGQLARTISSIKRRSNPDLKVAGILIGRYDTRTKFTKAITDMFNETSQRLQTKVFKNKIREAIAIKEAQGKRTNIFTYAPKAKVTNDINEFINELLGGLL</sequence>
<dbReference type="Gene3D" id="3.40.50.300">
    <property type="entry name" value="P-loop containing nucleotide triphosphate hydrolases"/>
    <property type="match status" value="1"/>
</dbReference>
<evidence type="ECO:0000256" key="1">
    <source>
        <dbReference type="ARBA" id="ARBA00006976"/>
    </source>
</evidence>
<dbReference type="Pfam" id="PF13614">
    <property type="entry name" value="AAA_31"/>
    <property type="match status" value="1"/>
</dbReference>
<comment type="subunit">
    <text evidence="3">Dimerizes in the presence of ATP but not ADP; ATP-binding is required for double-stranded (ds)DNA-binding. Interacts with DnaA.</text>
</comment>
<organism evidence="6 7">
    <name type="scientific">Lentilactobacillus kefiri</name>
    <name type="common">Lactobacillus kefiri</name>
    <dbReference type="NCBI Taxonomy" id="33962"/>
    <lineage>
        <taxon>Bacteria</taxon>
        <taxon>Bacillati</taxon>
        <taxon>Bacillota</taxon>
        <taxon>Bacilli</taxon>
        <taxon>Lactobacillales</taxon>
        <taxon>Lactobacillaceae</taxon>
        <taxon>Lentilactobacillus</taxon>
    </lineage>
</organism>
<dbReference type="EMBL" id="BJVK01000043">
    <property type="protein sequence ID" value="GEL29281.1"/>
    <property type="molecule type" value="Genomic_DNA"/>
</dbReference>
<dbReference type="PANTHER" id="PTHR13696:SF52">
    <property type="entry name" value="PARA FAMILY PROTEIN CT_582"/>
    <property type="match status" value="1"/>
</dbReference>
<keyword evidence="7" id="KW-1185">Reference proteome</keyword>
<dbReference type="RefSeq" id="WP_056981785.1">
    <property type="nucleotide sequence ID" value="NZ_BJVK01000043.1"/>
</dbReference>
<gene>
    <name evidence="6" type="ORF">LKE01_21010</name>
</gene>
<dbReference type="PANTHER" id="PTHR13696">
    <property type="entry name" value="P-LOOP CONTAINING NUCLEOSIDE TRIPHOSPHATE HYDROLASE"/>
    <property type="match status" value="1"/>
</dbReference>
<dbReference type="AlphaFoldDB" id="A0A511DWS0"/>
<evidence type="ECO:0000256" key="4">
    <source>
        <dbReference type="ARBA" id="ARBA00071824"/>
    </source>
</evidence>
<comment type="catalytic activity">
    <reaction evidence="2">
        <text>ATP + H2O = ADP + phosphate + H(+)</text>
        <dbReference type="Rhea" id="RHEA:13065"/>
        <dbReference type="ChEBI" id="CHEBI:15377"/>
        <dbReference type="ChEBI" id="CHEBI:15378"/>
        <dbReference type="ChEBI" id="CHEBI:30616"/>
        <dbReference type="ChEBI" id="CHEBI:43474"/>
        <dbReference type="ChEBI" id="CHEBI:456216"/>
    </reaction>
</comment>
<evidence type="ECO:0000256" key="2">
    <source>
        <dbReference type="ARBA" id="ARBA00049360"/>
    </source>
</evidence>
<dbReference type="InterPro" id="IPR050678">
    <property type="entry name" value="DNA_Partitioning_ATPase"/>
</dbReference>
<dbReference type="InterPro" id="IPR027417">
    <property type="entry name" value="P-loop_NTPase"/>
</dbReference>
<dbReference type="PIRSF" id="PIRSF009320">
    <property type="entry name" value="Nuc_binding_HP_1000"/>
    <property type="match status" value="1"/>
</dbReference>
<comment type="similarity">
    <text evidence="1">Belongs to the ParA family.</text>
</comment>
<evidence type="ECO:0000313" key="7">
    <source>
        <dbReference type="Proteomes" id="UP000321893"/>
    </source>
</evidence>
<dbReference type="OrthoDB" id="9794577at2"/>
<reference evidence="6" key="1">
    <citation type="submission" date="2019-07" db="EMBL/GenBank/DDBJ databases">
        <title>Whole genome shotgun sequence of Lactobacillus kefiri NBRC 15888.</title>
        <authorList>
            <person name="Hosoyama A."/>
            <person name="Uohara A."/>
            <person name="Ohji S."/>
            <person name="Ichikawa N."/>
        </authorList>
    </citation>
    <scope>NUCLEOTIDE SEQUENCE [LARGE SCALE GENOMIC DNA]</scope>
    <source>
        <strain evidence="6">NBRC 15888</strain>
    </source>
</reference>
<proteinExistence type="inferred from homology"/>
<dbReference type="STRING" id="1423764.FC95_GL001064"/>
<dbReference type="SUPFAM" id="SSF52540">
    <property type="entry name" value="P-loop containing nucleoside triphosphate hydrolases"/>
    <property type="match status" value="1"/>
</dbReference>
<evidence type="ECO:0000256" key="3">
    <source>
        <dbReference type="ARBA" id="ARBA00062323"/>
    </source>
</evidence>
<dbReference type="Proteomes" id="UP000321893">
    <property type="component" value="Unassembled WGS sequence"/>
</dbReference>
<accession>A0A511DWS0</accession>
<dbReference type="InterPro" id="IPR025669">
    <property type="entry name" value="AAA_dom"/>
</dbReference>
<name>A0A511DWS0_LENKE</name>
<comment type="caution">
    <text evidence="6">The sequence shown here is derived from an EMBL/GenBank/DDBJ whole genome shotgun (WGS) entry which is preliminary data.</text>
</comment>
<dbReference type="FunFam" id="3.40.50.300:FF:000285">
    <property type="entry name" value="Sporulation initiation inhibitor Soj"/>
    <property type="match status" value="1"/>
</dbReference>
<dbReference type="CDD" id="cd02042">
    <property type="entry name" value="ParAB_family"/>
    <property type="match status" value="1"/>
</dbReference>